<dbReference type="EMBL" id="BJWL01000019">
    <property type="protein sequence ID" value="GFZ08147.1"/>
    <property type="molecule type" value="Genomic_DNA"/>
</dbReference>
<proteinExistence type="predicted"/>
<evidence type="ECO:0000313" key="2">
    <source>
        <dbReference type="Proteomes" id="UP000585474"/>
    </source>
</evidence>
<dbReference type="Proteomes" id="UP000585474">
    <property type="component" value="Unassembled WGS sequence"/>
</dbReference>
<dbReference type="AlphaFoldDB" id="A0A7J0GBG6"/>
<name>A0A7J0GBG6_9ERIC</name>
<gene>
    <name evidence="1" type="ORF">Acr_19g0010840</name>
</gene>
<accession>A0A7J0GBG6</accession>
<evidence type="ECO:0000313" key="1">
    <source>
        <dbReference type="EMBL" id="GFZ08147.1"/>
    </source>
</evidence>
<reference evidence="1 2" key="1">
    <citation type="submission" date="2019-07" db="EMBL/GenBank/DDBJ databases">
        <title>De Novo Assembly of kiwifruit Actinidia rufa.</title>
        <authorList>
            <person name="Sugita-Konishi S."/>
            <person name="Sato K."/>
            <person name="Mori E."/>
            <person name="Abe Y."/>
            <person name="Kisaki G."/>
            <person name="Hamano K."/>
            <person name="Suezawa K."/>
            <person name="Otani M."/>
            <person name="Fukuda T."/>
            <person name="Manabe T."/>
            <person name="Gomi K."/>
            <person name="Tabuchi M."/>
            <person name="Akimitsu K."/>
            <person name="Kataoka I."/>
        </authorList>
    </citation>
    <scope>NUCLEOTIDE SEQUENCE [LARGE SCALE GENOMIC DNA]</scope>
    <source>
        <strain evidence="2">cv. Fuchu</strain>
    </source>
</reference>
<comment type="caution">
    <text evidence="1">The sequence shown here is derived from an EMBL/GenBank/DDBJ whole genome shotgun (WGS) entry which is preliminary data.</text>
</comment>
<keyword evidence="2" id="KW-1185">Reference proteome</keyword>
<protein>
    <submittedName>
        <fullName evidence="1">Synaptobrevin family protein</fullName>
    </submittedName>
</protein>
<sequence length="178" mass="20503">MTADGVMDRVHGSRRDPWRDKYGKISRRCRRYHWEDCHLERARRRQHFNLDQLMSTLTVALASSDEYSDGGSGELIGDDLARFHAERWTRFTSVKRVRRYATFGEIMSDQFCDDDRATYLPCNQIARFGCSGDAISSWNTTHPPPIGNCEVKMVKLTMIARVTDGLPLAERLDDGRDL</sequence>
<organism evidence="1 2">
    <name type="scientific">Actinidia rufa</name>
    <dbReference type="NCBI Taxonomy" id="165716"/>
    <lineage>
        <taxon>Eukaryota</taxon>
        <taxon>Viridiplantae</taxon>
        <taxon>Streptophyta</taxon>
        <taxon>Embryophyta</taxon>
        <taxon>Tracheophyta</taxon>
        <taxon>Spermatophyta</taxon>
        <taxon>Magnoliopsida</taxon>
        <taxon>eudicotyledons</taxon>
        <taxon>Gunneridae</taxon>
        <taxon>Pentapetalae</taxon>
        <taxon>asterids</taxon>
        <taxon>Ericales</taxon>
        <taxon>Actinidiaceae</taxon>
        <taxon>Actinidia</taxon>
    </lineage>
</organism>